<dbReference type="AlphaFoldDB" id="A0A7J9DGL8"/>
<sequence>MDEPPDLDDLMMNEKRVRVEGFVTQPVSWKEKLIGSVPVEKPLVSKMRIDGKVQHVEYESLQLVCFECGRFGHKSDLCPHGSGEIEVSKGVSKGRVSKEISMKDRVEAEKFGILSGSLGDIDGNKSAILNGREENKEFGEEIVEN</sequence>
<gene>
    <name evidence="3" type="ORF">Gotri_022555</name>
</gene>
<keyword evidence="4" id="KW-1185">Reference proteome</keyword>
<dbReference type="PROSITE" id="PS50158">
    <property type="entry name" value="ZF_CCHC"/>
    <property type="match status" value="1"/>
</dbReference>
<dbReference type="EMBL" id="JABEZW010000002">
    <property type="protein sequence ID" value="MBA0759714.1"/>
    <property type="molecule type" value="Genomic_DNA"/>
</dbReference>
<protein>
    <recommendedName>
        <fullName evidence="2">CCHC-type domain-containing protein</fullName>
    </recommendedName>
</protein>
<reference evidence="3 4" key="1">
    <citation type="journal article" date="2019" name="Genome Biol. Evol.">
        <title>Insights into the evolution of the New World diploid cottons (Gossypium, subgenus Houzingenia) based on genome sequencing.</title>
        <authorList>
            <person name="Grover C.E."/>
            <person name="Arick M.A. 2nd"/>
            <person name="Thrash A."/>
            <person name="Conover J.L."/>
            <person name="Sanders W.S."/>
            <person name="Peterson D.G."/>
            <person name="Frelichowski J.E."/>
            <person name="Scheffler J.A."/>
            <person name="Scheffler B.E."/>
            <person name="Wendel J.F."/>
        </authorList>
    </citation>
    <scope>NUCLEOTIDE SEQUENCE [LARGE SCALE GENOMIC DNA]</scope>
    <source>
        <strain evidence="3">8</strain>
        <tissue evidence="3">Leaf</tissue>
    </source>
</reference>
<organism evidence="3 4">
    <name type="scientific">Gossypium trilobum</name>
    <dbReference type="NCBI Taxonomy" id="34281"/>
    <lineage>
        <taxon>Eukaryota</taxon>
        <taxon>Viridiplantae</taxon>
        <taxon>Streptophyta</taxon>
        <taxon>Embryophyta</taxon>
        <taxon>Tracheophyta</taxon>
        <taxon>Spermatophyta</taxon>
        <taxon>Magnoliopsida</taxon>
        <taxon>eudicotyledons</taxon>
        <taxon>Gunneridae</taxon>
        <taxon>Pentapetalae</taxon>
        <taxon>rosids</taxon>
        <taxon>malvids</taxon>
        <taxon>Malvales</taxon>
        <taxon>Malvaceae</taxon>
        <taxon>Malvoideae</taxon>
        <taxon>Gossypium</taxon>
    </lineage>
</organism>
<proteinExistence type="predicted"/>
<keyword evidence="1" id="KW-0863">Zinc-finger</keyword>
<evidence type="ECO:0000313" key="3">
    <source>
        <dbReference type="EMBL" id="MBA0759714.1"/>
    </source>
</evidence>
<dbReference type="Proteomes" id="UP000593568">
    <property type="component" value="Unassembled WGS sequence"/>
</dbReference>
<keyword evidence="1" id="KW-0479">Metal-binding</keyword>
<evidence type="ECO:0000256" key="1">
    <source>
        <dbReference type="PROSITE-ProRule" id="PRU00047"/>
    </source>
</evidence>
<dbReference type="GO" id="GO:0008270">
    <property type="term" value="F:zinc ion binding"/>
    <property type="evidence" value="ECO:0007669"/>
    <property type="project" value="UniProtKB-KW"/>
</dbReference>
<dbReference type="InterPro" id="IPR001878">
    <property type="entry name" value="Znf_CCHC"/>
</dbReference>
<feature type="non-terminal residue" evidence="3">
    <location>
        <position position="1"/>
    </location>
</feature>
<dbReference type="GO" id="GO:0003676">
    <property type="term" value="F:nucleic acid binding"/>
    <property type="evidence" value="ECO:0007669"/>
    <property type="project" value="InterPro"/>
</dbReference>
<name>A0A7J9DGL8_9ROSI</name>
<keyword evidence="1" id="KW-0862">Zinc</keyword>
<evidence type="ECO:0000259" key="2">
    <source>
        <dbReference type="PROSITE" id="PS50158"/>
    </source>
</evidence>
<accession>A0A7J9DGL8</accession>
<comment type="caution">
    <text evidence="3">The sequence shown here is derived from an EMBL/GenBank/DDBJ whole genome shotgun (WGS) entry which is preliminary data.</text>
</comment>
<feature type="domain" description="CCHC-type" evidence="2">
    <location>
        <begin position="65"/>
        <end position="79"/>
    </location>
</feature>
<evidence type="ECO:0000313" key="4">
    <source>
        <dbReference type="Proteomes" id="UP000593568"/>
    </source>
</evidence>